<sequence length="190" mass="23019">MLPEQVAAYLVKKIQENDVEALKLFYDTNPQLFVPIHLIIHPILNGNKEMLMLMFENTNFKPFLYKLKFRNLVYNVIDQDDRELFEIIMHHFQPALFSFLDSNRHIVDPFNFYWALRIRDYRFIRISMKEMGVGELVDMASLVKYKRVVRMLQKEVGIQKKNIRLISREGKYFSVLFKNWRIYRFSIEDQ</sequence>
<accession>A0A8J4PMX2</accession>
<dbReference type="AlphaFoldDB" id="A0A8J4PMX2"/>
<reference evidence="1" key="1">
    <citation type="submission" date="2020-01" db="EMBL/GenBank/DDBJ databases">
        <title>Development of genomics and gene disruption for Polysphondylium violaceum indicates a role for the polyketide synthase stlB in stalk morphogenesis.</title>
        <authorList>
            <person name="Narita B."/>
            <person name="Kawabe Y."/>
            <person name="Kin K."/>
            <person name="Saito T."/>
            <person name="Gibbs R."/>
            <person name="Kuspa A."/>
            <person name="Muzny D."/>
            <person name="Queller D."/>
            <person name="Richards S."/>
            <person name="Strassman J."/>
            <person name="Sucgang R."/>
            <person name="Worley K."/>
            <person name="Schaap P."/>
        </authorList>
    </citation>
    <scope>NUCLEOTIDE SEQUENCE</scope>
    <source>
        <strain evidence="1">QSvi11</strain>
    </source>
</reference>
<evidence type="ECO:0000313" key="1">
    <source>
        <dbReference type="EMBL" id="KAF2069890.1"/>
    </source>
</evidence>
<protein>
    <submittedName>
        <fullName evidence="1">Uncharacterized protein</fullName>
    </submittedName>
</protein>
<dbReference type="EMBL" id="AJWJ01000578">
    <property type="protein sequence ID" value="KAF2069890.1"/>
    <property type="molecule type" value="Genomic_DNA"/>
</dbReference>
<gene>
    <name evidence="1" type="ORF">CYY_008789</name>
</gene>
<organism evidence="1 2">
    <name type="scientific">Polysphondylium violaceum</name>
    <dbReference type="NCBI Taxonomy" id="133409"/>
    <lineage>
        <taxon>Eukaryota</taxon>
        <taxon>Amoebozoa</taxon>
        <taxon>Evosea</taxon>
        <taxon>Eumycetozoa</taxon>
        <taxon>Dictyostelia</taxon>
        <taxon>Dictyosteliales</taxon>
        <taxon>Dictyosteliaceae</taxon>
        <taxon>Polysphondylium</taxon>
    </lineage>
</organism>
<evidence type="ECO:0000313" key="2">
    <source>
        <dbReference type="Proteomes" id="UP000695562"/>
    </source>
</evidence>
<keyword evidence="2" id="KW-1185">Reference proteome</keyword>
<name>A0A8J4PMX2_9MYCE</name>
<dbReference type="Proteomes" id="UP000695562">
    <property type="component" value="Unassembled WGS sequence"/>
</dbReference>
<comment type="caution">
    <text evidence="1">The sequence shown here is derived from an EMBL/GenBank/DDBJ whole genome shotgun (WGS) entry which is preliminary data.</text>
</comment>
<proteinExistence type="predicted"/>